<dbReference type="EMBL" id="LXQA010037841">
    <property type="protein sequence ID" value="MCH98528.1"/>
    <property type="molecule type" value="Genomic_DNA"/>
</dbReference>
<keyword evidence="2" id="KW-1185">Reference proteome</keyword>
<sequence>MTLEEAYDDFMGELQEQYEEDKILAAECSHYVKSRLPPKREDPGRFIVPCCIGKAKERALCDLDSSISLMPLSFAKKLNVGKINITEAMELVLVDQSILNLSSIIKDVLVKIKDL</sequence>
<reference evidence="1 2" key="1">
    <citation type="journal article" date="2018" name="Front. Plant Sci.">
        <title>Red Clover (Trifolium pratense) and Zigzag Clover (T. medium) - A Picture of Genomic Similarities and Differences.</title>
        <authorList>
            <person name="Dluhosova J."/>
            <person name="Istvanek J."/>
            <person name="Nedelnik J."/>
            <person name="Repkova J."/>
        </authorList>
    </citation>
    <scope>NUCLEOTIDE SEQUENCE [LARGE SCALE GENOMIC DNA]</scope>
    <source>
        <strain evidence="2">cv. 10/8</strain>
        <tissue evidence="1">Leaf</tissue>
    </source>
</reference>
<accession>A0A392NHE8</accession>
<protein>
    <submittedName>
        <fullName evidence="1">Uncharacterized protein</fullName>
    </submittedName>
</protein>
<evidence type="ECO:0000313" key="2">
    <source>
        <dbReference type="Proteomes" id="UP000265520"/>
    </source>
</evidence>
<dbReference type="PANTHER" id="PTHR33067:SF9">
    <property type="entry name" value="RNA-DIRECTED DNA POLYMERASE"/>
    <property type="match status" value="1"/>
</dbReference>
<dbReference type="InterPro" id="IPR021109">
    <property type="entry name" value="Peptidase_aspartic_dom_sf"/>
</dbReference>
<proteinExistence type="predicted"/>
<feature type="non-terminal residue" evidence="1">
    <location>
        <position position="115"/>
    </location>
</feature>
<comment type="caution">
    <text evidence="1">The sequence shown here is derived from an EMBL/GenBank/DDBJ whole genome shotgun (WGS) entry which is preliminary data.</text>
</comment>
<organism evidence="1 2">
    <name type="scientific">Trifolium medium</name>
    <dbReference type="NCBI Taxonomy" id="97028"/>
    <lineage>
        <taxon>Eukaryota</taxon>
        <taxon>Viridiplantae</taxon>
        <taxon>Streptophyta</taxon>
        <taxon>Embryophyta</taxon>
        <taxon>Tracheophyta</taxon>
        <taxon>Spermatophyta</taxon>
        <taxon>Magnoliopsida</taxon>
        <taxon>eudicotyledons</taxon>
        <taxon>Gunneridae</taxon>
        <taxon>Pentapetalae</taxon>
        <taxon>rosids</taxon>
        <taxon>fabids</taxon>
        <taxon>Fabales</taxon>
        <taxon>Fabaceae</taxon>
        <taxon>Papilionoideae</taxon>
        <taxon>50 kb inversion clade</taxon>
        <taxon>NPAAA clade</taxon>
        <taxon>Hologalegina</taxon>
        <taxon>IRL clade</taxon>
        <taxon>Trifolieae</taxon>
        <taxon>Trifolium</taxon>
    </lineage>
</organism>
<dbReference type="AlphaFoldDB" id="A0A392NHE8"/>
<dbReference type="Proteomes" id="UP000265520">
    <property type="component" value="Unassembled WGS sequence"/>
</dbReference>
<dbReference type="Gene3D" id="2.40.70.10">
    <property type="entry name" value="Acid Proteases"/>
    <property type="match status" value="1"/>
</dbReference>
<name>A0A392NHE8_9FABA</name>
<evidence type="ECO:0000313" key="1">
    <source>
        <dbReference type="EMBL" id="MCH98528.1"/>
    </source>
</evidence>
<dbReference type="PANTHER" id="PTHR33067">
    <property type="entry name" value="RNA-DIRECTED DNA POLYMERASE-RELATED"/>
    <property type="match status" value="1"/>
</dbReference>